<dbReference type="PANTHER" id="PTHR42794:SF2">
    <property type="entry name" value="ABC TRANSPORTER ATP-BINDING PROTEIN"/>
    <property type="match status" value="1"/>
</dbReference>
<keyword evidence="5" id="KW-1185">Reference proteome</keyword>
<dbReference type="CDD" id="cd03214">
    <property type="entry name" value="ABC_Iron-Siderophores_B12_Hemin"/>
    <property type="match status" value="1"/>
</dbReference>
<protein>
    <submittedName>
        <fullName evidence="4">ABC transporter ATP-binding protein</fullName>
    </submittedName>
</protein>
<dbReference type="PANTHER" id="PTHR42794">
    <property type="entry name" value="HEMIN IMPORT ATP-BINDING PROTEIN HMUV"/>
    <property type="match status" value="1"/>
</dbReference>
<accession>A0A9J7B1R2</accession>
<dbReference type="InterPro" id="IPR027417">
    <property type="entry name" value="P-loop_NTPase"/>
</dbReference>
<dbReference type="PROSITE" id="PS00211">
    <property type="entry name" value="ABC_TRANSPORTER_1"/>
    <property type="match status" value="1"/>
</dbReference>
<dbReference type="RefSeq" id="WP_257771205.1">
    <property type="nucleotide sequence ID" value="NZ_CP102480.1"/>
</dbReference>
<evidence type="ECO:0000256" key="1">
    <source>
        <dbReference type="ARBA" id="ARBA00022741"/>
    </source>
</evidence>
<dbReference type="Pfam" id="PF00005">
    <property type="entry name" value="ABC_tran"/>
    <property type="match status" value="1"/>
</dbReference>
<dbReference type="InterPro" id="IPR017871">
    <property type="entry name" value="ABC_transporter-like_CS"/>
</dbReference>
<dbReference type="SMART" id="SM00382">
    <property type="entry name" value="AAA"/>
    <property type="match status" value="1"/>
</dbReference>
<evidence type="ECO:0000313" key="4">
    <source>
        <dbReference type="EMBL" id="UUX51605.1"/>
    </source>
</evidence>
<dbReference type="AlphaFoldDB" id="A0A9J7B1R2"/>
<dbReference type="EMBL" id="CP102480">
    <property type="protein sequence ID" value="UUX51605.1"/>
    <property type="molecule type" value="Genomic_DNA"/>
</dbReference>
<feature type="domain" description="ABC transporter" evidence="3">
    <location>
        <begin position="10"/>
        <end position="253"/>
    </location>
</feature>
<dbReference type="Gene3D" id="3.40.50.300">
    <property type="entry name" value="P-loop containing nucleotide triphosphate hydrolases"/>
    <property type="match status" value="1"/>
</dbReference>
<dbReference type="Proteomes" id="UP001060336">
    <property type="component" value="Chromosome"/>
</dbReference>
<dbReference type="InterPro" id="IPR003439">
    <property type="entry name" value="ABC_transporter-like_ATP-bd"/>
</dbReference>
<dbReference type="GO" id="GO:0005524">
    <property type="term" value="F:ATP binding"/>
    <property type="evidence" value="ECO:0007669"/>
    <property type="project" value="UniProtKB-KW"/>
</dbReference>
<dbReference type="GO" id="GO:0016887">
    <property type="term" value="F:ATP hydrolysis activity"/>
    <property type="evidence" value="ECO:0007669"/>
    <property type="project" value="InterPro"/>
</dbReference>
<name>A0A9J7B1R2_9PROT</name>
<evidence type="ECO:0000256" key="2">
    <source>
        <dbReference type="ARBA" id="ARBA00022840"/>
    </source>
</evidence>
<keyword evidence="1" id="KW-0547">Nucleotide-binding</keyword>
<dbReference type="PROSITE" id="PS50893">
    <property type="entry name" value="ABC_TRANSPORTER_2"/>
    <property type="match status" value="1"/>
</dbReference>
<gene>
    <name evidence="4" type="ORF">NUH88_07875</name>
</gene>
<keyword evidence="2 4" id="KW-0067">ATP-binding</keyword>
<reference evidence="4" key="1">
    <citation type="submission" date="2022-08" db="EMBL/GenBank/DDBJ databases">
        <title>Nisaea acidiphila sp. nov., isolated from a marine algal debris and emended description of the genus Nisaea Urios et al. 2008.</title>
        <authorList>
            <person name="Kwon K."/>
        </authorList>
    </citation>
    <scope>NUCLEOTIDE SEQUENCE</scope>
    <source>
        <strain evidence="4">MEBiC11861</strain>
    </source>
</reference>
<dbReference type="SUPFAM" id="SSF52540">
    <property type="entry name" value="P-loop containing nucleoside triphosphate hydrolases"/>
    <property type="match status" value="1"/>
</dbReference>
<proteinExistence type="predicted"/>
<sequence length="269" mass="29283">MQAVTSISSVGAENLSLSIGRRTILHGIDLPPVHRGEVLAIVGPNGAGKSSLMHCLCGLAKFDGRLLFDGVPVPAPARERRAWAPHIGYVPQNTGIRAKISVMELLLSAQKSHTRSVAVHKKELERAERVLERLDIMHLGQRLCPTLSGGQMQMVALAQALVLSPTLLLLDEPTSALDLRHQSQSLKLIRNYVRKIDEGGTPRAMALVILHDLNLALRYADRVLVIDDGRVSAHGALPETLSLDVVQRTFGVEGEFVQDSRGEQVLVAY</sequence>
<evidence type="ECO:0000259" key="3">
    <source>
        <dbReference type="PROSITE" id="PS50893"/>
    </source>
</evidence>
<organism evidence="4 5">
    <name type="scientific">Nisaea acidiphila</name>
    <dbReference type="NCBI Taxonomy" id="1862145"/>
    <lineage>
        <taxon>Bacteria</taxon>
        <taxon>Pseudomonadati</taxon>
        <taxon>Pseudomonadota</taxon>
        <taxon>Alphaproteobacteria</taxon>
        <taxon>Rhodospirillales</taxon>
        <taxon>Thalassobaculaceae</taxon>
        <taxon>Nisaea</taxon>
    </lineage>
</organism>
<dbReference type="KEGG" id="naci:NUH88_07875"/>
<evidence type="ECO:0000313" key="5">
    <source>
        <dbReference type="Proteomes" id="UP001060336"/>
    </source>
</evidence>
<dbReference type="InterPro" id="IPR003593">
    <property type="entry name" value="AAA+_ATPase"/>
</dbReference>